<name>X0TNX1_9ZZZZ</name>
<feature type="transmembrane region" description="Helical" evidence="1">
    <location>
        <begin position="152"/>
        <end position="171"/>
    </location>
</feature>
<feature type="transmembrane region" description="Helical" evidence="1">
    <location>
        <begin position="177"/>
        <end position="195"/>
    </location>
</feature>
<dbReference type="PANTHER" id="PTHR43424:SF1">
    <property type="entry name" value="LOCUS PUTATIVE PROTEIN 1-RELATED"/>
    <property type="match status" value="1"/>
</dbReference>
<dbReference type="PANTHER" id="PTHR43424">
    <property type="entry name" value="LOCUS PUTATIVE PROTEIN 1-RELATED"/>
    <property type="match status" value="1"/>
</dbReference>
<evidence type="ECO:0000313" key="2">
    <source>
        <dbReference type="EMBL" id="GAF89837.1"/>
    </source>
</evidence>
<evidence type="ECO:0000256" key="1">
    <source>
        <dbReference type="SAM" id="Phobius"/>
    </source>
</evidence>
<proteinExistence type="predicted"/>
<feature type="transmembrane region" description="Helical" evidence="1">
    <location>
        <begin position="118"/>
        <end position="140"/>
    </location>
</feature>
<accession>X0TNX1</accession>
<dbReference type="Pfam" id="PF13440">
    <property type="entry name" value="Polysacc_synt_3"/>
    <property type="match status" value="1"/>
</dbReference>
<reference evidence="2" key="1">
    <citation type="journal article" date="2014" name="Front. Microbiol.">
        <title>High frequency of phylogenetically diverse reductive dehalogenase-homologous genes in deep subseafloor sedimentary metagenomes.</title>
        <authorList>
            <person name="Kawai M."/>
            <person name="Futagami T."/>
            <person name="Toyoda A."/>
            <person name="Takaki Y."/>
            <person name="Nishi S."/>
            <person name="Hori S."/>
            <person name="Arai W."/>
            <person name="Tsubouchi T."/>
            <person name="Morono Y."/>
            <person name="Uchiyama I."/>
            <person name="Ito T."/>
            <person name="Fujiyama A."/>
            <person name="Inagaki F."/>
            <person name="Takami H."/>
        </authorList>
    </citation>
    <scope>NUCLEOTIDE SEQUENCE</scope>
    <source>
        <strain evidence="2">Expedition CK06-06</strain>
    </source>
</reference>
<feature type="transmembrane region" description="Helical" evidence="1">
    <location>
        <begin position="84"/>
        <end position="106"/>
    </location>
</feature>
<keyword evidence="1" id="KW-0812">Transmembrane</keyword>
<protein>
    <submittedName>
        <fullName evidence="2">Uncharacterized protein</fullName>
    </submittedName>
</protein>
<keyword evidence="1" id="KW-1133">Transmembrane helix</keyword>
<comment type="caution">
    <text evidence="2">The sequence shown here is derived from an EMBL/GenBank/DDBJ whole genome shotgun (WGS) entry which is preliminary data.</text>
</comment>
<feature type="transmembrane region" description="Helical" evidence="1">
    <location>
        <begin position="40"/>
        <end position="63"/>
    </location>
</feature>
<dbReference type="EMBL" id="BARS01012756">
    <property type="protein sequence ID" value="GAF89837.1"/>
    <property type="molecule type" value="Genomic_DNA"/>
</dbReference>
<keyword evidence="1" id="KW-0472">Membrane</keyword>
<feature type="non-terminal residue" evidence="2">
    <location>
        <position position="196"/>
    </location>
</feature>
<organism evidence="2">
    <name type="scientific">marine sediment metagenome</name>
    <dbReference type="NCBI Taxonomy" id="412755"/>
    <lineage>
        <taxon>unclassified sequences</taxon>
        <taxon>metagenomes</taxon>
        <taxon>ecological metagenomes</taxon>
    </lineage>
</organism>
<sequence length="196" mass="21878">MVGLSWPLMLNNLISFSFFKIDVFLLEHMRGTAVVGLYSVAYRFLDALNILPASFTIAVFPLMSRYADSAKDSLMNAYLLSVRLLVIIALPVAIATTALAEPLVYLLGGSQYLPDSRIALQLMIWSIPIGFINSVTHYVLIALNQQRFLTRAFAIGLAFTVAANVIFIPIYSYRASALIHLFSELALLLPFYYCLR</sequence>
<gene>
    <name evidence="2" type="ORF">S01H1_22554</name>
</gene>
<dbReference type="AlphaFoldDB" id="X0TNX1"/>
<dbReference type="InterPro" id="IPR052556">
    <property type="entry name" value="PolySynth_Transporter"/>
</dbReference>